<dbReference type="InterPro" id="IPR045865">
    <property type="entry name" value="ACT-like_dom_sf"/>
</dbReference>
<evidence type="ECO:0000256" key="3">
    <source>
        <dbReference type="ARBA" id="ARBA00008636"/>
    </source>
</evidence>
<evidence type="ECO:0000256" key="12">
    <source>
        <dbReference type="RuleBase" id="RU366059"/>
    </source>
</evidence>
<dbReference type="EMBL" id="FTLX01000001">
    <property type="protein sequence ID" value="SIP89981.1"/>
    <property type="molecule type" value="Genomic_DNA"/>
</dbReference>
<dbReference type="Proteomes" id="UP000186385">
    <property type="component" value="Unassembled WGS sequence"/>
</dbReference>
<dbReference type="RefSeq" id="WP_045851114.1">
    <property type="nucleotide sequence ID" value="NZ_FTLX01000001.1"/>
</dbReference>
<dbReference type="PANTHER" id="PTHR30182">
    <property type="entry name" value="L-SERINE DEHYDRATASE"/>
    <property type="match status" value="1"/>
</dbReference>
<comment type="pathway">
    <text evidence="2 11">Carbohydrate biosynthesis; gluconeogenesis.</text>
</comment>
<feature type="domain" description="ACT" evidence="13">
    <location>
        <begin position="148"/>
        <end position="222"/>
    </location>
</feature>
<dbReference type="InterPro" id="IPR002912">
    <property type="entry name" value="ACT_dom"/>
</dbReference>
<evidence type="ECO:0000313" key="15">
    <source>
        <dbReference type="Proteomes" id="UP000186385"/>
    </source>
</evidence>
<comment type="catalytic activity">
    <reaction evidence="10 11 12">
        <text>L-serine = pyruvate + NH4(+)</text>
        <dbReference type="Rhea" id="RHEA:19169"/>
        <dbReference type="ChEBI" id="CHEBI:15361"/>
        <dbReference type="ChEBI" id="CHEBI:28938"/>
        <dbReference type="ChEBI" id="CHEBI:33384"/>
        <dbReference type="EC" id="4.3.1.17"/>
    </reaction>
</comment>
<organism evidence="14 15">
    <name type="scientific">Domibacillus enclensis</name>
    <dbReference type="NCBI Taxonomy" id="1017273"/>
    <lineage>
        <taxon>Bacteria</taxon>
        <taxon>Bacillati</taxon>
        <taxon>Bacillota</taxon>
        <taxon>Bacilli</taxon>
        <taxon>Bacillales</taxon>
        <taxon>Bacillaceae</taxon>
        <taxon>Domibacillus</taxon>
    </lineage>
</organism>
<evidence type="ECO:0000259" key="13">
    <source>
        <dbReference type="PROSITE" id="PS51671"/>
    </source>
</evidence>
<dbReference type="Gene3D" id="3.30.1330.90">
    <property type="entry name" value="D-3-phosphoglycerate dehydrogenase, domain 3"/>
    <property type="match status" value="1"/>
</dbReference>
<gene>
    <name evidence="14" type="ORF">SAMN05443094_101110</name>
</gene>
<dbReference type="InterPro" id="IPR051318">
    <property type="entry name" value="Fe-S_L-Ser"/>
</dbReference>
<keyword evidence="9 11" id="KW-0456">Lyase</keyword>
<dbReference type="GO" id="GO:0051539">
    <property type="term" value="F:4 iron, 4 sulfur cluster binding"/>
    <property type="evidence" value="ECO:0007669"/>
    <property type="project" value="UniProtKB-UniRule"/>
</dbReference>
<sequence>MKYTSAFEIIGPIMVGPSSSHTAGAVRIGSMARQLLGEQPIQVTFQLIGSFAETYQGHGTDLALLAGILGMTTDSSDVPNADKAAMDQGVAYTFTKGSAGTHHPNTVLILAEGATRSVKLLASSLGGGKAEVQELDDFPVTFTGEKPTLIFSHTDEKGFLAAVSRILNQNGYNIARLALERKKKGGSAMTICEVDEIVRQEVVQELKHTMPGLQEIRFVQTV</sequence>
<dbReference type="GO" id="GO:0046872">
    <property type="term" value="F:metal ion binding"/>
    <property type="evidence" value="ECO:0007669"/>
    <property type="project" value="UniProtKB-UniRule"/>
</dbReference>
<evidence type="ECO:0000256" key="9">
    <source>
        <dbReference type="ARBA" id="ARBA00023239"/>
    </source>
</evidence>
<evidence type="ECO:0000256" key="10">
    <source>
        <dbReference type="ARBA" id="ARBA00049406"/>
    </source>
</evidence>
<evidence type="ECO:0000256" key="1">
    <source>
        <dbReference type="ARBA" id="ARBA00001966"/>
    </source>
</evidence>
<accession>A0A1N6ND59</accession>
<dbReference type="InterPro" id="IPR029009">
    <property type="entry name" value="ASB_dom_sf"/>
</dbReference>
<evidence type="ECO:0000256" key="2">
    <source>
        <dbReference type="ARBA" id="ARBA00004742"/>
    </source>
</evidence>
<evidence type="ECO:0000313" key="14">
    <source>
        <dbReference type="EMBL" id="SIP89981.1"/>
    </source>
</evidence>
<reference evidence="14 15" key="1">
    <citation type="submission" date="2017-01" db="EMBL/GenBank/DDBJ databases">
        <authorList>
            <person name="Mah S.A."/>
            <person name="Swanson W.J."/>
            <person name="Moy G.W."/>
            <person name="Vacquier V.D."/>
        </authorList>
    </citation>
    <scope>NUCLEOTIDE SEQUENCE [LARGE SCALE GENOMIC DNA]</scope>
    <source>
        <strain evidence="14 15">NIO-1016</strain>
    </source>
</reference>
<dbReference type="STRING" id="1017273.SAMN05443094_101110"/>
<evidence type="ECO:0000256" key="8">
    <source>
        <dbReference type="ARBA" id="ARBA00023014"/>
    </source>
</evidence>
<dbReference type="Pfam" id="PF01842">
    <property type="entry name" value="ACT"/>
    <property type="match status" value="1"/>
</dbReference>
<evidence type="ECO:0000256" key="7">
    <source>
        <dbReference type="ARBA" id="ARBA00023004"/>
    </source>
</evidence>
<dbReference type="InterPro" id="IPR005131">
    <property type="entry name" value="Ser_deHydtase_bsu"/>
</dbReference>
<dbReference type="PIRSF" id="PIRSF036692">
    <property type="entry name" value="SDH_B"/>
    <property type="match status" value="1"/>
</dbReference>
<dbReference type="InterPro" id="IPR004643">
    <property type="entry name" value="Fe-S_L-Ser_bsu"/>
</dbReference>
<evidence type="ECO:0000256" key="4">
    <source>
        <dbReference type="ARBA" id="ARBA00022432"/>
    </source>
</evidence>
<dbReference type="UniPathway" id="UPA00138"/>
<dbReference type="AlphaFoldDB" id="A0A1N6ND59"/>
<comment type="similarity">
    <text evidence="3 11 12">Belongs to the iron-sulfur dependent L-serine dehydratase family.</text>
</comment>
<name>A0A1N6ND59_9BACI</name>
<proteinExistence type="inferred from homology"/>
<dbReference type="PANTHER" id="PTHR30182:SF12">
    <property type="entry name" value="L-SERINE DEHYDRATASE, BETA CHAIN-RELATED"/>
    <property type="match status" value="1"/>
</dbReference>
<dbReference type="Gene3D" id="3.30.70.260">
    <property type="match status" value="1"/>
</dbReference>
<evidence type="ECO:0000256" key="5">
    <source>
        <dbReference type="ARBA" id="ARBA00022485"/>
    </source>
</evidence>
<evidence type="ECO:0000256" key="6">
    <source>
        <dbReference type="ARBA" id="ARBA00022723"/>
    </source>
</evidence>
<dbReference type="GO" id="GO:0006094">
    <property type="term" value="P:gluconeogenesis"/>
    <property type="evidence" value="ECO:0007669"/>
    <property type="project" value="UniProtKB-UniRule"/>
</dbReference>
<keyword evidence="5 11" id="KW-0004">4Fe-4S</keyword>
<evidence type="ECO:0000256" key="11">
    <source>
        <dbReference type="PIRNR" id="PIRNR036692"/>
    </source>
</evidence>
<keyword evidence="7 11" id="KW-0408">Iron</keyword>
<dbReference type="PROSITE" id="PS51671">
    <property type="entry name" value="ACT"/>
    <property type="match status" value="1"/>
</dbReference>
<keyword evidence="4 11" id="KW-0312">Gluconeogenesis</keyword>
<dbReference type="SUPFAM" id="SSF55021">
    <property type="entry name" value="ACT-like"/>
    <property type="match status" value="1"/>
</dbReference>
<protein>
    <recommendedName>
        <fullName evidence="11">L-serine deaminase</fullName>
    </recommendedName>
</protein>
<dbReference type="Pfam" id="PF03315">
    <property type="entry name" value="SDH_beta"/>
    <property type="match status" value="1"/>
</dbReference>
<keyword evidence="6 11" id="KW-0479">Metal-binding</keyword>
<dbReference type="NCBIfam" id="TIGR00719">
    <property type="entry name" value="sda_beta"/>
    <property type="match status" value="1"/>
</dbReference>
<dbReference type="GO" id="GO:0003941">
    <property type="term" value="F:L-serine ammonia-lyase activity"/>
    <property type="evidence" value="ECO:0007669"/>
    <property type="project" value="UniProtKB-UniRule"/>
</dbReference>
<keyword evidence="8 11" id="KW-0411">Iron-sulfur</keyword>
<comment type="cofactor">
    <cofactor evidence="1 12">
        <name>[4Fe-4S] cluster</name>
        <dbReference type="ChEBI" id="CHEBI:49883"/>
    </cofactor>
</comment>
<dbReference type="SUPFAM" id="SSF143548">
    <property type="entry name" value="Serine metabolism enzymes domain"/>
    <property type="match status" value="1"/>
</dbReference>